<evidence type="ECO:0000256" key="3">
    <source>
        <dbReference type="SAM" id="MobiDB-lite"/>
    </source>
</evidence>
<evidence type="ECO:0008006" key="6">
    <source>
        <dbReference type="Google" id="ProtNLM"/>
    </source>
</evidence>
<evidence type="ECO:0000313" key="4">
    <source>
        <dbReference type="EMBL" id="CDO73514.1"/>
    </source>
</evidence>
<dbReference type="OMA" id="INMHENG"/>
<sequence>MLLRTASHGIPAAITLDFLIPRTVVGRELSAVARRSYVAFTVASTARTSSSPAHASTPSTSTSAPIPLTPGGVLTQLDRDVGTFDEQSLAAMTSSQVDTLNSVFPELRTALSKGDSAKVAAMWATLKNRNMLPFLGLHRYDMCSKGVIAFMRDRIAAQQLNEDEEWLVRDMALVCAAGGATDALKGLMLRAIKNEKPDGALALYDQYLEHLRQKGLLPDEVPEEREDTNVVGDVAAIPSPIRDEILLTAIAAHAQKDSFAGALQAYTKAGTRIAPSTVEDFTFLRELGRALKTKVAAYARRLDIAALLSRPPSFMKHLTNLTRDSADISLERLYSSAIAGTAGPDPWLALNASQLGGTRIVLLPDFFWTSFIHSFLSCRRTDLAERLWDDMLRLGVEPEIAAWNALLDGYSHMRLMNAVFKTWEVMRAQRVKPDALSYRALVSAHLTAGQYEEAMKALRTFERDYAQRNPPMEGSPVLAVYNSAIHGLLLASHEEEALAIKKKMEESGPKPDVVTYNTFLRYYGRKGDLKTMAHILQQLEPAGVKADAYTFSTLLAAMLKVRADAAEIVINFMKKQGAVPDTTALTAILDHQLQERTPQGYKVAMELLAKMERGEFGDAKPSAITYTSVLTAINRGNWLERSVVEEESKRIWDAMQRRNIQPNRTAYNVLLKAALENREPEGLENAMRYYRDMARSRVHMSSDTWYILLKGLIDRKQWELAKEVVQDMRDLKANKISGSLRTLINSISRRNARREAAGAAAYQ</sequence>
<keyword evidence="5" id="KW-1185">Reference proteome</keyword>
<comment type="caution">
    <text evidence="4">The sequence shown here is derived from an EMBL/GenBank/DDBJ whole genome shotgun (WGS) entry which is preliminary data.</text>
</comment>
<feature type="repeat" description="PPR" evidence="2">
    <location>
        <begin position="399"/>
        <end position="433"/>
    </location>
</feature>
<dbReference type="PANTHER" id="PTHR47942">
    <property type="entry name" value="TETRATRICOPEPTIDE REPEAT (TPR)-LIKE SUPERFAMILY PROTEIN-RELATED"/>
    <property type="match status" value="1"/>
</dbReference>
<dbReference type="PANTHER" id="PTHR47942:SF63">
    <property type="entry name" value="PENTATRICOPEPTIDE REPEAT-CONTAINING PROTEIN"/>
    <property type="match status" value="1"/>
</dbReference>
<dbReference type="OrthoDB" id="185373at2759"/>
<evidence type="ECO:0000256" key="1">
    <source>
        <dbReference type="ARBA" id="ARBA00022737"/>
    </source>
</evidence>
<evidence type="ECO:0000256" key="2">
    <source>
        <dbReference type="PROSITE-ProRule" id="PRU00708"/>
    </source>
</evidence>
<reference evidence="4" key="1">
    <citation type="submission" date="2014-01" db="EMBL/GenBank/DDBJ databases">
        <title>The genome of the white-rot fungus Pycnoporus cinnabarinus: a basidiomycete model with a versatile arsenal for lignocellulosic biomass breakdown.</title>
        <authorList>
            <person name="Levasseur A."/>
            <person name="Lomascolo A."/>
            <person name="Ruiz-Duenas F.J."/>
            <person name="Uzan E."/>
            <person name="Piumi F."/>
            <person name="Kues U."/>
            <person name="Ram A.F.J."/>
            <person name="Murat C."/>
            <person name="Haon M."/>
            <person name="Benoit I."/>
            <person name="Arfi Y."/>
            <person name="Chevret D."/>
            <person name="Drula E."/>
            <person name="Kwon M.J."/>
            <person name="Gouret P."/>
            <person name="Lesage-Meessen L."/>
            <person name="Lombard V."/>
            <person name="Mariette J."/>
            <person name="Noirot C."/>
            <person name="Park J."/>
            <person name="Patyshakuliyeva A."/>
            <person name="Wieneger R.A.B."/>
            <person name="Wosten H.A.B."/>
            <person name="Martin F."/>
            <person name="Coutinho P.M."/>
            <person name="de Vries R."/>
            <person name="Martinez A.T."/>
            <person name="Klopp C."/>
            <person name="Pontarotti P."/>
            <person name="Henrissat B."/>
            <person name="Record E."/>
        </authorList>
    </citation>
    <scope>NUCLEOTIDE SEQUENCE [LARGE SCALE GENOMIC DNA]</scope>
    <source>
        <strain evidence="4">BRFM137</strain>
    </source>
</reference>
<dbReference type="EMBL" id="CCBP010000121">
    <property type="protein sequence ID" value="CDO73514.1"/>
    <property type="molecule type" value="Genomic_DNA"/>
</dbReference>
<dbReference type="InterPro" id="IPR011990">
    <property type="entry name" value="TPR-like_helical_dom_sf"/>
</dbReference>
<dbReference type="Proteomes" id="UP000029665">
    <property type="component" value="Unassembled WGS sequence"/>
</dbReference>
<dbReference type="Pfam" id="PF13812">
    <property type="entry name" value="PPR_3"/>
    <property type="match status" value="1"/>
</dbReference>
<gene>
    <name evidence="4" type="ORF">BN946_scf185013.g149</name>
</gene>
<name>A0A060SMQ1_PYCCI</name>
<feature type="repeat" description="PPR" evidence="2">
    <location>
        <begin position="512"/>
        <end position="546"/>
    </location>
</feature>
<dbReference type="AlphaFoldDB" id="A0A060SMQ1"/>
<dbReference type="PROSITE" id="PS51375">
    <property type="entry name" value="PPR"/>
    <property type="match status" value="3"/>
</dbReference>
<dbReference type="HOGENOM" id="CLU_022893_0_0_1"/>
<keyword evidence="1" id="KW-0677">Repeat</keyword>
<feature type="repeat" description="PPR" evidence="2">
    <location>
        <begin position="364"/>
        <end position="398"/>
    </location>
</feature>
<dbReference type="Pfam" id="PF13041">
    <property type="entry name" value="PPR_2"/>
    <property type="match status" value="2"/>
</dbReference>
<dbReference type="InterPro" id="IPR051222">
    <property type="entry name" value="PPR/CCM1_RNA-binding"/>
</dbReference>
<feature type="region of interest" description="Disordered" evidence="3">
    <location>
        <begin position="49"/>
        <end position="69"/>
    </location>
</feature>
<evidence type="ECO:0000313" key="5">
    <source>
        <dbReference type="Proteomes" id="UP000029665"/>
    </source>
</evidence>
<accession>A0A060SMQ1</accession>
<protein>
    <recommendedName>
        <fullName evidence="6">Pentacotripeptide-repeat region of PRORP domain-containing protein</fullName>
    </recommendedName>
</protein>
<proteinExistence type="predicted"/>
<dbReference type="Pfam" id="PF01535">
    <property type="entry name" value="PPR"/>
    <property type="match status" value="2"/>
</dbReference>
<dbReference type="NCBIfam" id="TIGR00756">
    <property type="entry name" value="PPR"/>
    <property type="match status" value="3"/>
</dbReference>
<dbReference type="Gene3D" id="1.25.40.10">
    <property type="entry name" value="Tetratricopeptide repeat domain"/>
    <property type="match status" value="3"/>
</dbReference>
<organism evidence="4 5">
    <name type="scientific">Pycnoporus cinnabarinus</name>
    <name type="common">Cinnabar-red polypore</name>
    <name type="synonym">Trametes cinnabarina</name>
    <dbReference type="NCBI Taxonomy" id="5643"/>
    <lineage>
        <taxon>Eukaryota</taxon>
        <taxon>Fungi</taxon>
        <taxon>Dikarya</taxon>
        <taxon>Basidiomycota</taxon>
        <taxon>Agaricomycotina</taxon>
        <taxon>Agaricomycetes</taxon>
        <taxon>Polyporales</taxon>
        <taxon>Polyporaceae</taxon>
        <taxon>Trametes</taxon>
    </lineage>
</organism>
<dbReference type="STRING" id="5643.A0A060SMQ1"/>
<dbReference type="InterPro" id="IPR002885">
    <property type="entry name" value="PPR_rpt"/>
</dbReference>